<evidence type="ECO:0000313" key="2">
    <source>
        <dbReference type="EMBL" id="CAK8990928.1"/>
    </source>
</evidence>
<dbReference type="Proteomes" id="UP001642464">
    <property type="component" value="Unassembled WGS sequence"/>
</dbReference>
<protein>
    <recommendedName>
        <fullName evidence="4">Secreted protein</fullName>
    </recommendedName>
</protein>
<accession>A0ABP0HL23</accession>
<keyword evidence="1" id="KW-0732">Signal</keyword>
<organism evidence="2 3">
    <name type="scientific">Durusdinium trenchii</name>
    <dbReference type="NCBI Taxonomy" id="1381693"/>
    <lineage>
        <taxon>Eukaryota</taxon>
        <taxon>Sar</taxon>
        <taxon>Alveolata</taxon>
        <taxon>Dinophyceae</taxon>
        <taxon>Suessiales</taxon>
        <taxon>Symbiodiniaceae</taxon>
        <taxon>Durusdinium</taxon>
    </lineage>
</organism>
<feature type="signal peptide" evidence="1">
    <location>
        <begin position="1"/>
        <end position="24"/>
    </location>
</feature>
<evidence type="ECO:0000256" key="1">
    <source>
        <dbReference type="SAM" id="SignalP"/>
    </source>
</evidence>
<comment type="caution">
    <text evidence="2">The sequence shown here is derived from an EMBL/GenBank/DDBJ whole genome shotgun (WGS) entry which is preliminary data.</text>
</comment>
<dbReference type="EMBL" id="CAXAMM010001192">
    <property type="protein sequence ID" value="CAK8990928.1"/>
    <property type="molecule type" value="Genomic_DNA"/>
</dbReference>
<sequence length="108" mass="11992">MAVYSLRMLRTLLTFSFFVVEVLSQHKKIVRQAWVHGVAFGGDLGGDWMGPCRPRLGRAAFPTTKRWDHSSRALRPATLQKQTEGCLVDAVAQGLLKASQRLVLGQKA</sequence>
<reference evidence="2 3" key="1">
    <citation type="submission" date="2024-02" db="EMBL/GenBank/DDBJ databases">
        <authorList>
            <person name="Chen Y."/>
            <person name="Shah S."/>
            <person name="Dougan E. K."/>
            <person name="Thang M."/>
            <person name="Chan C."/>
        </authorList>
    </citation>
    <scope>NUCLEOTIDE SEQUENCE [LARGE SCALE GENOMIC DNA]</scope>
</reference>
<evidence type="ECO:0008006" key="4">
    <source>
        <dbReference type="Google" id="ProtNLM"/>
    </source>
</evidence>
<evidence type="ECO:0000313" key="3">
    <source>
        <dbReference type="Proteomes" id="UP001642464"/>
    </source>
</evidence>
<name>A0ABP0HL23_9DINO</name>
<feature type="non-terminal residue" evidence="2">
    <location>
        <position position="108"/>
    </location>
</feature>
<proteinExistence type="predicted"/>
<feature type="chain" id="PRO_5045038719" description="Secreted protein" evidence="1">
    <location>
        <begin position="25"/>
        <end position="108"/>
    </location>
</feature>
<gene>
    <name evidence="2" type="ORF">SCF082_LOCUS2441</name>
</gene>
<keyword evidence="3" id="KW-1185">Reference proteome</keyword>